<dbReference type="PANTHER" id="PTHR30404">
    <property type="entry name" value="N-ACETYLMURAMOYL-L-ALANINE AMIDASE"/>
    <property type="match status" value="1"/>
</dbReference>
<accession>A0ABY8ATJ8</accession>
<keyword evidence="4" id="KW-0732">Signal</keyword>
<evidence type="ECO:0000256" key="1">
    <source>
        <dbReference type="ARBA" id="ARBA00001561"/>
    </source>
</evidence>
<dbReference type="GO" id="GO:0008745">
    <property type="term" value="F:N-acetylmuramoyl-L-alanine amidase activity"/>
    <property type="evidence" value="ECO:0007669"/>
    <property type="project" value="UniProtKB-EC"/>
</dbReference>
<dbReference type="Pfam" id="PF01520">
    <property type="entry name" value="Amidase_3"/>
    <property type="match status" value="1"/>
</dbReference>
<evidence type="ECO:0000313" key="7">
    <source>
        <dbReference type="Proteomes" id="UP001222087"/>
    </source>
</evidence>
<sequence>MNRRTFVFCLLMASCSLAMAAKLLSIEVKQQAGNPSVLFSLDRAVAHKVFTLTNPNRVVIDFQDTDLAVNLNQVNLGRQLIRDIRSGRPNPHTLRLVFEVNQVVMTQTKPLQQSAKSKHSFSLNLSTNGAYRLTRNEATNLTVNDPTIPHYYDGPSSVSKRQAVTHVAKTPVSVRHAPQKALRDVIVVLDPGHGGKDPGASGPRRTQEKNVTLAIAQKLKQIIDRQPGMRAVLTRNGDYYIELRERLRIARKYNADVFISIHADAFINQHSSGASVFALSQSGATSEAARWLAEKENYSELGGVNLSELDDQSGLVRTVLIDLSQTATIGASLHMGERVLRNLDRITNLHNHKVEQARFMVLKSPDIPSILIETGFISNPREESNLTSPRYQQHLTQAIFEGLKRYFWDYPPHGTRIEALAGDGNIHLVRRGESLPQIASRYRVSIAAIQTANHLPGNQIKAGQRLIIPVA</sequence>
<dbReference type="Gene3D" id="2.60.40.3500">
    <property type="match status" value="1"/>
</dbReference>
<feature type="domain" description="LysM" evidence="5">
    <location>
        <begin position="425"/>
        <end position="468"/>
    </location>
</feature>
<dbReference type="CDD" id="cd02696">
    <property type="entry name" value="MurNAc-LAA"/>
    <property type="match status" value="1"/>
</dbReference>
<name>A0ABY8ATJ8_9GAMM</name>
<dbReference type="InterPro" id="IPR036779">
    <property type="entry name" value="LysM_dom_sf"/>
</dbReference>
<evidence type="ECO:0000259" key="5">
    <source>
        <dbReference type="PROSITE" id="PS51782"/>
    </source>
</evidence>
<dbReference type="Pfam" id="PF11741">
    <property type="entry name" value="AMIN"/>
    <property type="match status" value="1"/>
</dbReference>
<dbReference type="EC" id="3.5.1.28" evidence="2"/>
<gene>
    <name evidence="6" type="ORF">PXX05_11115</name>
</gene>
<dbReference type="SUPFAM" id="SSF54106">
    <property type="entry name" value="LysM domain"/>
    <property type="match status" value="1"/>
</dbReference>
<protein>
    <recommendedName>
        <fullName evidence="2">N-acetylmuramoyl-L-alanine amidase</fullName>
        <ecNumber evidence="2">3.5.1.28</ecNumber>
    </recommendedName>
</protein>
<feature type="signal peptide" evidence="4">
    <location>
        <begin position="1"/>
        <end position="20"/>
    </location>
</feature>
<dbReference type="InterPro" id="IPR021731">
    <property type="entry name" value="AMIN_dom"/>
</dbReference>
<evidence type="ECO:0000256" key="2">
    <source>
        <dbReference type="ARBA" id="ARBA00011901"/>
    </source>
</evidence>
<comment type="catalytic activity">
    <reaction evidence="1">
        <text>Hydrolyzes the link between N-acetylmuramoyl residues and L-amino acid residues in certain cell-wall glycopeptides.</text>
        <dbReference type="EC" id="3.5.1.28"/>
    </reaction>
</comment>
<dbReference type="InterPro" id="IPR050695">
    <property type="entry name" value="N-acetylmuramoyl_amidase_3"/>
</dbReference>
<dbReference type="RefSeq" id="WP_275088285.1">
    <property type="nucleotide sequence ID" value="NZ_CP119078.1"/>
</dbReference>
<dbReference type="Gene3D" id="3.10.350.10">
    <property type="entry name" value="LysM domain"/>
    <property type="match status" value="1"/>
</dbReference>
<evidence type="ECO:0000256" key="3">
    <source>
        <dbReference type="ARBA" id="ARBA00022801"/>
    </source>
</evidence>
<dbReference type="SMART" id="SM00257">
    <property type="entry name" value="LysM"/>
    <property type="match status" value="1"/>
</dbReference>
<dbReference type="PROSITE" id="PS51257">
    <property type="entry name" value="PROKAR_LIPOPROTEIN"/>
    <property type="match status" value="1"/>
</dbReference>
<keyword evidence="7" id="KW-1185">Reference proteome</keyword>
<dbReference type="Gene3D" id="3.40.630.40">
    <property type="entry name" value="Zn-dependent exopeptidases"/>
    <property type="match status" value="1"/>
</dbReference>
<dbReference type="SUPFAM" id="SSF53187">
    <property type="entry name" value="Zn-dependent exopeptidases"/>
    <property type="match status" value="1"/>
</dbReference>
<reference evidence="6 7" key="1">
    <citation type="submission" date="2023-02" db="EMBL/GenBank/DDBJ databases">
        <title>Genome Sequence of L. cardiaca H63T.</title>
        <authorList>
            <person name="Lopez A.E."/>
            <person name="Cianciotto N.P."/>
        </authorList>
    </citation>
    <scope>NUCLEOTIDE SEQUENCE [LARGE SCALE GENOMIC DNA]</scope>
    <source>
        <strain evidence="6 7">H63</strain>
    </source>
</reference>
<dbReference type="EMBL" id="CP119078">
    <property type="protein sequence ID" value="WED42462.1"/>
    <property type="molecule type" value="Genomic_DNA"/>
</dbReference>
<proteinExistence type="predicted"/>
<evidence type="ECO:0000313" key="6">
    <source>
        <dbReference type="EMBL" id="WED42462.1"/>
    </source>
</evidence>
<evidence type="ECO:0000256" key="4">
    <source>
        <dbReference type="SAM" id="SignalP"/>
    </source>
</evidence>
<dbReference type="PANTHER" id="PTHR30404:SF0">
    <property type="entry name" value="N-ACETYLMURAMOYL-L-ALANINE AMIDASE AMIC"/>
    <property type="match status" value="1"/>
</dbReference>
<feature type="chain" id="PRO_5046526707" description="N-acetylmuramoyl-L-alanine amidase" evidence="4">
    <location>
        <begin position="21"/>
        <end position="471"/>
    </location>
</feature>
<keyword evidence="3 6" id="KW-0378">Hydrolase</keyword>
<dbReference type="SMART" id="SM00646">
    <property type="entry name" value="Ami_3"/>
    <property type="match status" value="1"/>
</dbReference>
<dbReference type="Proteomes" id="UP001222087">
    <property type="component" value="Chromosome"/>
</dbReference>
<dbReference type="PROSITE" id="PS51782">
    <property type="entry name" value="LYSM"/>
    <property type="match status" value="1"/>
</dbReference>
<dbReference type="InterPro" id="IPR002508">
    <property type="entry name" value="MurNAc-LAA_cat"/>
</dbReference>
<dbReference type="InterPro" id="IPR018392">
    <property type="entry name" value="LysM"/>
</dbReference>
<dbReference type="Pfam" id="PF01476">
    <property type="entry name" value="LysM"/>
    <property type="match status" value="1"/>
</dbReference>
<organism evidence="6 7">
    <name type="scientific">Legionella cardiaca</name>
    <dbReference type="NCBI Taxonomy" id="1071983"/>
    <lineage>
        <taxon>Bacteria</taxon>
        <taxon>Pseudomonadati</taxon>
        <taxon>Pseudomonadota</taxon>
        <taxon>Gammaproteobacteria</taxon>
        <taxon>Legionellales</taxon>
        <taxon>Legionellaceae</taxon>
        <taxon>Legionella</taxon>
    </lineage>
</organism>